<organism evidence="2 3">
    <name type="scientific">Ensifer adhaerens</name>
    <name type="common">Sinorhizobium morelense</name>
    <dbReference type="NCBI Taxonomy" id="106592"/>
    <lineage>
        <taxon>Bacteria</taxon>
        <taxon>Pseudomonadati</taxon>
        <taxon>Pseudomonadota</taxon>
        <taxon>Alphaproteobacteria</taxon>
        <taxon>Hyphomicrobiales</taxon>
        <taxon>Rhizobiaceae</taxon>
        <taxon>Sinorhizobium/Ensifer group</taxon>
        <taxon>Ensifer</taxon>
    </lineage>
</organism>
<protein>
    <submittedName>
        <fullName evidence="2">Uncharacterized protein</fullName>
    </submittedName>
</protein>
<feature type="region of interest" description="Disordered" evidence="1">
    <location>
        <begin position="1"/>
        <end position="27"/>
    </location>
</feature>
<accession>A0A9Q8YFR1</accession>
<keyword evidence="2" id="KW-0614">Plasmid</keyword>
<reference evidence="2" key="1">
    <citation type="submission" date="2022-06" db="EMBL/GenBank/DDBJ databases">
        <title>Physiological and biochemical characterization and genomic elucidation of a strain of the genus Ensifer adhaerens M8 that combines arsenic oxidation and chromium reduction.</title>
        <authorList>
            <person name="Li X."/>
            <person name="Yu c."/>
        </authorList>
    </citation>
    <scope>NUCLEOTIDE SEQUENCE</scope>
    <source>
        <strain evidence="2">M8</strain>
        <plasmid evidence="2">pB</plasmid>
    </source>
</reference>
<dbReference type="RefSeq" id="WP_252160989.1">
    <property type="nucleotide sequence ID" value="NZ_CP098809.1"/>
</dbReference>
<proteinExistence type="predicted"/>
<evidence type="ECO:0000256" key="1">
    <source>
        <dbReference type="SAM" id="MobiDB-lite"/>
    </source>
</evidence>
<gene>
    <name evidence="2" type="ORF">NE863_32925</name>
</gene>
<dbReference type="AlphaFoldDB" id="A0A9Q8YFR1"/>
<dbReference type="EMBL" id="CP098809">
    <property type="protein sequence ID" value="USJ27282.1"/>
    <property type="molecule type" value="Genomic_DNA"/>
</dbReference>
<geneLocation type="plasmid" evidence="2 3">
    <name>pB</name>
</geneLocation>
<evidence type="ECO:0000313" key="3">
    <source>
        <dbReference type="Proteomes" id="UP001055460"/>
    </source>
</evidence>
<evidence type="ECO:0000313" key="2">
    <source>
        <dbReference type="EMBL" id="USJ27282.1"/>
    </source>
</evidence>
<name>A0A9Q8YFR1_ENSAD</name>
<dbReference type="Proteomes" id="UP001055460">
    <property type="component" value="Plasmid pB"/>
</dbReference>
<sequence>MAGFEISRTLPAITRGKDNPPNGTAERLPRLIDRRNLLPVAARWLSARIDEARVLPRESGPTPVREMWPRWYAYHQQRLRATHLRQKLETELLKATGGIPTVELSIPGTDQLTSVRSFADINRLTPELDTEQLSEARVELRRRRKQWRETDQRLGYSDAVTREQELAHKAGIAGRVMRITAPSSLIEVTAKLHCLIVMHDPGRKLELTPWPELRRLLKDLMRIGERG</sequence>